<reference evidence="1 2" key="1">
    <citation type="submission" date="2017-06" db="EMBL/GenBank/DDBJ databases">
        <authorList>
            <person name="Kim H.J."/>
            <person name="Triplett B.A."/>
        </authorList>
    </citation>
    <scope>NUCLEOTIDE SEQUENCE [LARGE SCALE GENOMIC DNA]</scope>
    <source>
        <strain evidence="1 2">DSM 29052</strain>
    </source>
</reference>
<organism evidence="1 2">
    <name type="scientific">Puniceibacterium sediminis</name>
    <dbReference type="NCBI Taxonomy" id="1608407"/>
    <lineage>
        <taxon>Bacteria</taxon>
        <taxon>Pseudomonadati</taxon>
        <taxon>Pseudomonadota</taxon>
        <taxon>Alphaproteobacteria</taxon>
        <taxon>Rhodobacterales</taxon>
        <taxon>Paracoccaceae</taxon>
        <taxon>Puniceibacterium</taxon>
    </lineage>
</organism>
<gene>
    <name evidence="1" type="ORF">SAMN06265370_102350</name>
</gene>
<dbReference type="RefSeq" id="WP_089269287.1">
    <property type="nucleotide sequence ID" value="NZ_FZNN01000002.1"/>
</dbReference>
<dbReference type="OrthoDB" id="250695at2"/>
<sequence>MSTAKRRINSTGRKRIGRECIEISMLETGTDEPLKAKIDLKLQNQGFPGGARVAVEAYHRSSGMRFDCGTVDAPEVPDVLVLSEVDKSGSVLFRLKVVDNDDEPGKLLASAERLKPRSEDDSESRRSIFPILYRDLRHDVWKVEIEQGDRPVLIVNKRIPGFAHKLLESPMMQALLLPAALRIVLKELARVSETGESEDEPGWKEEWLEYCRAELGAEDDPREFSDDIAKEDWIDEVVMRFCENLSLIEKIRKASEES</sequence>
<keyword evidence="2" id="KW-1185">Reference proteome</keyword>
<dbReference type="Proteomes" id="UP000198417">
    <property type="component" value="Unassembled WGS sequence"/>
</dbReference>
<dbReference type="AlphaFoldDB" id="A0A238VNT3"/>
<name>A0A238VNT3_9RHOB</name>
<proteinExistence type="predicted"/>
<accession>A0A238VNT3</accession>
<evidence type="ECO:0000313" key="1">
    <source>
        <dbReference type="EMBL" id="SNR35129.1"/>
    </source>
</evidence>
<dbReference type="EMBL" id="FZNN01000002">
    <property type="protein sequence ID" value="SNR35129.1"/>
    <property type="molecule type" value="Genomic_DNA"/>
</dbReference>
<protein>
    <submittedName>
        <fullName evidence="1">Uncharacterized protein</fullName>
    </submittedName>
</protein>
<evidence type="ECO:0000313" key="2">
    <source>
        <dbReference type="Proteomes" id="UP000198417"/>
    </source>
</evidence>